<sequence length="220" mass="25394">MILGAGNSIRNTQRSAESHYQLSSLPRRQLRGDSRHSQRNTWLALASVSSRATLLFCLDRLRSKRTSRQKKTNSIRLERAFQKQSSDTHKTPYVRVKRRRERKINIKASEPINVDNGDSLALGVVLRHQQHFGFKQMRSMPDINLMPPGILTIRVVEDWFTFGFSLVGNVEDVAVCRWVFSRFSLFPPPSHSIADPPERLVPATLQDWLFVRVTPRKYVI</sequence>
<evidence type="ECO:0000313" key="2">
    <source>
        <dbReference type="EMBL" id="KAJ8889974.1"/>
    </source>
</evidence>
<dbReference type="EMBL" id="JARBHB010000003">
    <property type="protein sequence ID" value="KAJ8889974.1"/>
    <property type="molecule type" value="Genomic_DNA"/>
</dbReference>
<gene>
    <name evidence="2" type="ORF">PR048_009479</name>
</gene>
<evidence type="ECO:0000313" key="3">
    <source>
        <dbReference type="Proteomes" id="UP001159363"/>
    </source>
</evidence>
<comment type="caution">
    <text evidence="2">The sequence shown here is derived from an EMBL/GenBank/DDBJ whole genome shotgun (WGS) entry which is preliminary data.</text>
</comment>
<accession>A0ABQ9I0Y5</accession>
<proteinExistence type="predicted"/>
<feature type="compositionally biased region" description="Polar residues" evidence="1">
    <location>
        <begin position="8"/>
        <end position="26"/>
    </location>
</feature>
<protein>
    <submittedName>
        <fullName evidence="2">Uncharacterized protein</fullName>
    </submittedName>
</protein>
<evidence type="ECO:0000256" key="1">
    <source>
        <dbReference type="SAM" id="MobiDB-lite"/>
    </source>
</evidence>
<organism evidence="2 3">
    <name type="scientific">Dryococelus australis</name>
    <dbReference type="NCBI Taxonomy" id="614101"/>
    <lineage>
        <taxon>Eukaryota</taxon>
        <taxon>Metazoa</taxon>
        <taxon>Ecdysozoa</taxon>
        <taxon>Arthropoda</taxon>
        <taxon>Hexapoda</taxon>
        <taxon>Insecta</taxon>
        <taxon>Pterygota</taxon>
        <taxon>Neoptera</taxon>
        <taxon>Polyneoptera</taxon>
        <taxon>Phasmatodea</taxon>
        <taxon>Verophasmatodea</taxon>
        <taxon>Anareolatae</taxon>
        <taxon>Phasmatidae</taxon>
        <taxon>Eurycanthinae</taxon>
        <taxon>Dryococelus</taxon>
    </lineage>
</organism>
<feature type="compositionally biased region" description="Basic and acidic residues" evidence="1">
    <location>
        <begin position="76"/>
        <end position="89"/>
    </location>
</feature>
<dbReference type="Proteomes" id="UP001159363">
    <property type="component" value="Chromosome 3"/>
</dbReference>
<feature type="region of interest" description="Disordered" evidence="1">
    <location>
        <begin position="1"/>
        <end position="34"/>
    </location>
</feature>
<name>A0ABQ9I0Y5_9NEOP</name>
<feature type="region of interest" description="Disordered" evidence="1">
    <location>
        <begin position="67"/>
        <end position="89"/>
    </location>
</feature>
<keyword evidence="3" id="KW-1185">Reference proteome</keyword>
<reference evidence="2 3" key="1">
    <citation type="submission" date="2023-02" db="EMBL/GenBank/DDBJ databases">
        <title>LHISI_Scaffold_Assembly.</title>
        <authorList>
            <person name="Stuart O.P."/>
            <person name="Cleave R."/>
            <person name="Magrath M.J.L."/>
            <person name="Mikheyev A.S."/>
        </authorList>
    </citation>
    <scope>NUCLEOTIDE SEQUENCE [LARGE SCALE GENOMIC DNA]</scope>
    <source>
        <strain evidence="2">Daus_M_001</strain>
        <tissue evidence="2">Leg muscle</tissue>
    </source>
</reference>